<evidence type="ECO:0000313" key="2">
    <source>
        <dbReference type="EMBL" id="TCK71248.1"/>
    </source>
</evidence>
<dbReference type="GO" id="GO:0008643">
    <property type="term" value="P:carbohydrate transport"/>
    <property type="evidence" value="ECO:0007669"/>
    <property type="project" value="InterPro"/>
</dbReference>
<name>A0A4R1L044_9PAST</name>
<comment type="caution">
    <text evidence="2">The sequence shown here is derived from an EMBL/GenBank/DDBJ whole genome shotgun (WGS) entry which is preliminary data.</text>
</comment>
<dbReference type="InterPro" id="IPR010794">
    <property type="entry name" value="MalM"/>
</dbReference>
<sequence>MKKSLFLTALFACFALPVSAQTVHINPQTMENLPWQDVTFSKTLTTELSEQQKQAFTTSFAGTESPVAAYRIPANQGPLSIEITSPVADNNVFIPSAVILDSNFNLAAQYDSSHFQFKEERGMQPNRFTAELDLTPTANQDYIYLLIYTTAQDLSKTTTVPHPAKAYAKATGTQPPAIDDIVVKHSRHGEVAVNVSNGSGTRFIGLSDILPTTKKTTSTVVGTTATTATTTATVAKASQGNKQAVTTAVDKDTEAYFNQAVSKALKANDINKAMNLVNEAEKLGLTSPRQTFLKQVSAK</sequence>
<gene>
    <name evidence="2" type="ORF">EV692_0316</name>
</gene>
<dbReference type="Proteomes" id="UP000295496">
    <property type="component" value="Unassembled WGS sequence"/>
</dbReference>
<organism evidence="2 3">
    <name type="scientific">Lonepinella koalarum</name>
    <dbReference type="NCBI Taxonomy" id="53417"/>
    <lineage>
        <taxon>Bacteria</taxon>
        <taxon>Pseudomonadati</taxon>
        <taxon>Pseudomonadota</taxon>
        <taxon>Gammaproteobacteria</taxon>
        <taxon>Pasteurellales</taxon>
        <taxon>Pasteurellaceae</taxon>
        <taxon>Lonepinella</taxon>
    </lineage>
</organism>
<dbReference type="EMBL" id="SMGJ01000001">
    <property type="protein sequence ID" value="TCK71248.1"/>
    <property type="molecule type" value="Genomic_DNA"/>
</dbReference>
<keyword evidence="1" id="KW-0732">Signal</keyword>
<protein>
    <submittedName>
        <fullName evidence="2">Maltose operon protein</fullName>
    </submittedName>
</protein>
<keyword evidence="3" id="KW-1185">Reference proteome</keyword>
<feature type="signal peptide" evidence="1">
    <location>
        <begin position="1"/>
        <end position="20"/>
    </location>
</feature>
<dbReference type="Pfam" id="PF07148">
    <property type="entry name" value="MalM"/>
    <property type="match status" value="1"/>
</dbReference>
<dbReference type="OrthoDB" id="5944162at2"/>
<accession>A0A4R1L044</accession>
<dbReference type="AlphaFoldDB" id="A0A4R1L044"/>
<evidence type="ECO:0000313" key="3">
    <source>
        <dbReference type="Proteomes" id="UP000295496"/>
    </source>
</evidence>
<dbReference type="NCBIfam" id="NF007855">
    <property type="entry name" value="PRK10564.1"/>
    <property type="match status" value="1"/>
</dbReference>
<evidence type="ECO:0000256" key="1">
    <source>
        <dbReference type="SAM" id="SignalP"/>
    </source>
</evidence>
<dbReference type="GO" id="GO:0042597">
    <property type="term" value="C:periplasmic space"/>
    <property type="evidence" value="ECO:0007669"/>
    <property type="project" value="InterPro"/>
</dbReference>
<dbReference type="RefSeq" id="WP_132299861.1">
    <property type="nucleotide sequence ID" value="NZ_CP170642.1"/>
</dbReference>
<reference evidence="2 3" key="1">
    <citation type="submission" date="2019-03" db="EMBL/GenBank/DDBJ databases">
        <title>Genomic Encyclopedia of Type Strains, Phase IV (KMG-IV): sequencing the most valuable type-strain genomes for metagenomic binning, comparative biology and taxonomic classification.</title>
        <authorList>
            <person name="Goeker M."/>
        </authorList>
    </citation>
    <scope>NUCLEOTIDE SEQUENCE [LARGE SCALE GENOMIC DNA]</scope>
    <source>
        <strain evidence="2 3">DSM 10053</strain>
    </source>
</reference>
<feature type="chain" id="PRO_5030099154" evidence="1">
    <location>
        <begin position="21"/>
        <end position="299"/>
    </location>
</feature>
<proteinExistence type="predicted"/>